<reference evidence="1 2" key="1">
    <citation type="submission" date="2019-03" db="EMBL/GenBank/DDBJ databases">
        <title>Genomic Encyclopedia of Type Strains, Phase IV (KMG-IV): sequencing the most valuable type-strain genomes for metagenomic binning, comparative biology and taxonomic classification.</title>
        <authorList>
            <person name="Goeker M."/>
        </authorList>
    </citation>
    <scope>NUCLEOTIDE SEQUENCE [LARGE SCALE GENOMIC DNA]</scope>
    <source>
        <strain evidence="1 2">DSM 21153</strain>
    </source>
</reference>
<dbReference type="EMBL" id="SLVM01000012">
    <property type="protein sequence ID" value="TCM84391.1"/>
    <property type="molecule type" value="Genomic_DNA"/>
</dbReference>
<dbReference type="AlphaFoldDB" id="A0A4R1YTK5"/>
<dbReference type="RefSeq" id="WP_165899212.1">
    <property type="nucleotide sequence ID" value="NZ_SLVM01000012.1"/>
</dbReference>
<evidence type="ECO:0000313" key="2">
    <source>
        <dbReference type="Proteomes" id="UP000295277"/>
    </source>
</evidence>
<protein>
    <submittedName>
        <fullName evidence="1">Uncharacterized protein</fullName>
    </submittedName>
</protein>
<gene>
    <name evidence="1" type="ORF">EV216_11228</name>
</gene>
<keyword evidence="2" id="KW-1185">Reference proteome</keyword>
<evidence type="ECO:0000313" key="1">
    <source>
        <dbReference type="EMBL" id="TCM84391.1"/>
    </source>
</evidence>
<comment type="caution">
    <text evidence="1">The sequence shown here is derived from an EMBL/GenBank/DDBJ whole genome shotgun (WGS) entry which is preliminary data.</text>
</comment>
<dbReference type="Proteomes" id="UP000295277">
    <property type="component" value="Unassembled WGS sequence"/>
</dbReference>
<sequence length="47" mass="5277">MNLVRLPQTAERAADTPSDMIRLDPSKAIAEGGERWVFQHPRTIPFG</sequence>
<proteinExistence type="predicted"/>
<accession>A0A4R1YTK5</accession>
<name>A0A4R1YTK5_9RHOB</name>
<organism evidence="1 2">
    <name type="scientific">Rhodovulum steppense</name>
    <dbReference type="NCBI Taxonomy" id="540251"/>
    <lineage>
        <taxon>Bacteria</taxon>
        <taxon>Pseudomonadati</taxon>
        <taxon>Pseudomonadota</taxon>
        <taxon>Alphaproteobacteria</taxon>
        <taxon>Rhodobacterales</taxon>
        <taxon>Paracoccaceae</taxon>
        <taxon>Rhodovulum</taxon>
    </lineage>
</organism>